<feature type="transmembrane region" description="Helical" evidence="1">
    <location>
        <begin position="61"/>
        <end position="84"/>
    </location>
</feature>
<reference evidence="2 3" key="1">
    <citation type="submission" date="2024-02" db="EMBL/GenBank/DDBJ databases">
        <authorList>
            <person name="Vignale AGUSTIN F."/>
            <person name="Sosa J E."/>
            <person name="Modenutti C."/>
        </authorList>
    </citation>
    <scope>NUCLEOTIDE SEQUENCE [LARGE SCALE GENOMIC DNA]</scope>
</reference>
<evidence type="ECO:0000313" key="3">
    <source>
        <dbReference type="Proteomes" id="UP001642360"/>
    </source>
</evidence>
<sequence length="109" mass="11453">AWSGSVHSRNFGSEGMVLVKPSNVLSPPGRDFIISSVKARYLPRDGLELSGFVGRLLAGSWWVLFIGGWYVGSVGGAAGLMQAVDFGGSLSRCRLGCLVVLPGTVDRLG</sequence>
<dbReference type="EMBL" id="CAUOFW020001468">
    <property type="protein sequence ID" value="CAK9145179.1"/>
    <property type="molecule type" value="Genomic_DNA"/>
</dbReference>
<accession>A0ABC8RQ73</accession>
<evidence type="ECO:0000313" key="2">
    <source>
        <dbReference type="EMBL" id="CAK9145179.1"/>
    </source>
</evidence>
<organism evidence="2 3">
    <name type="scientific">Ilex paraguariensis</name>
    <name type="common">yerba mate</name>
    <dbReference type="NCBI Taxonomy" id="185542"/>
    <lineage>
        <taxon>Eukaryota</taxon>
        <taxon>Viridiplantae</taxon>
        <taxon>Streptophyta</taxon>
        <taxon>Embryophyta</taxon>
        <taxon>Tracheophyta</taxon>
        <taxon>Spermatophyta</taxon>
        <taxon>Magnoliopsida</taxon>
        <taxon>eudicotyledons</taxon>
        <taxon>Gunneridae</taxon>
        <taxon>Pentapetalae</taxon>
        <taxon>asterids</taxon>
        <taxon>campanulids</taxon>
        <taxon>Aquifoliales</taxon>
        <taxon>Aquifoliaceae</taxon>
        <taxon>Ilex</taxon>
    </lineage>
</organism>
<dbReference type="AlphaFoldDB" id="A0ABC8RQ73"/>
<evidence type="ECO:0000256" key="1">
    <source>
        <dbReference type="SAM" id="Phobius"/>
    </source>
</evidence>
<name>A0ABC8RQ73_9AQUA</name>
<keyword evidence="1" id="KW-0812">Transmembrane</keyword>
<comment type="caution">
    <text evidence="2">The sequence shown here is derived from an EMBL/GenBank/DDBJ whole genome shotgun (WGS) entry which is preliminary data.</text>
</comment>
<feature type="non-terminal residue" evidence="2">
    <location>
        <position position="1"/>
    </location>
</feature>
<protein>
    <submittedName>
        <fullName evidence="2">Uncharacterized protein</fullName>
    </submittedName>
</protein>
<gene>
    <name evidence="2" type="ORF">ILEXP_LOCUS12974</name>
</gene>
<proteinExistence type="predicted"/>
<keyword evidence="1" id="KW-0472">Membrane</keyword>
<keyword evidence="3" id="KW-1185">Reference proteome</keyword>
<dbReference type="Proteomes" id="UP001642360">
    <property type="component" value="Unassembled WGS sequence"/>
</dbReference>
<keyword evidence="1" id="KW-1133">Transmembrane helix</keyword>